<keyword evidence="1" id="KW-0547">Nucleotide-binding</keyword>
<dbReference type="RefSeq" id="XP_008075392.1">
    <property type="nucleotide sequence ID" value="XM_008077201.1"/>
</dbReference>
<accession>L2GR41</accession>
<evidence type="ECO:0000256" key="1">
    <source>
        <dbReference type="ARBA" id="ARBA00022741"/>
    </source>
</evidence>
<keyword evidence="4" id="KW-0067">ATP-binding</keyword>
<keyword evidence="2" id="KW-0378">Hydrolase</keyword>
<evidence type="ECO:0000256" key="2">
    <source>
        <dbReference type="ARBA" id="ARBA00022801"/>
    </source>
</evidence>
<dbReference type="GO" id="GO:0016787">
    <property type="term" value="F:hydrolase activity"/>
    <property type="evidence" value="ECO:0007669"/>
    <property type="project" value="UniProtKB-KW"/>
</dbReference>
<sequence>MKGFEAKNNLVYIKQHKAVKGVEELQNLSVSLLARYEKNDLIDILKREANAFCSERERDRLRDITSSKNLIFGTEYEQRIKFLEDKKYIESNRLLIKGQVASEIRTLNDIIVTEMLFSNEFNDMKGEEVLAIFSCMVSNERENVQVAKKSNDIKLKYSEEVGECMSLEDKNVDLGFLDALERYEHAYSKELIEYGISEGVELNYSAIKPVYLWCKGYALNTCVANSISKGGFVRVILRLHESIREMKFVCQHIENNNLYNKLEQLEKTILRDVVVEQSLYLTNHAQLESVVRNNTHSS</sequence>
<keyword evidence="3" id="KW-0347">Helicase</keyword>
<evidence type="ECO:0000259" key="5">
    <source>
        <dbReference type="SMART" id="SM01142"/>
    </source>
</evidence>
<gene>
    <name evidence="6" type="ORF">VCUG_02384</name>
</gene>
<dbReference type="Proteomes" id="UP000011081">
    <property type="component" value="Unassembled WGS sequence"/>
</dbReference>
<dbReference type="VEuPathDB" id="MicrosporidiaDB:VCUG_02384"/>
<dbReference type="GeneID" id="19880246"/>
<proteinExistence type="predicted"/>
<dbReference type="Pfam" id="PF08148">
    <property type="entry name" value="DSHCT"/>
    <property type="match status" value="1"/>
</dbReference>
<protein>
    <recommendedName>
        <fullName evidence="5">ATP-dependent RNA helicase Ski2/MTR4 C-terminal domain-containing protein</fullName>
    </recommendedName>
</protein>
<evidence type="ECO:0000256" key="3">
    <source>
        <dbReference type="ARBA" id="ARBA00022806"/>
    </source>
</evidence>
<dbReference type="STRING" id="948595.L2GR41"/>
<dbReference type="HOGENOM" id="CLU_934468_0_0_1"/>
<dbReference type="OrthoDB" id="64767at2759"/>
<dbReference type="GO" id="GO:0005524">
    <property type="term" value="F:ATP binding"/>
    <property type="evidence" value="ECO:0007669"/>
    <property type="project" value="UniProtKB-KW"/>
</dbReference>
<dbReference type="InParanoid" id="L2GR41"/>
<evidence type="ECO:0000256" key="4">
    <source>
        <dbReference type="ARBA" id="ARBA00022840"/>
    </source>
</evidence>
<evidence type="ECO:0000313" key="7">
    <source>
        <dbReference type="Proteomes" id="UP000011081"/>
    </source>
</evidence>
<dbReference type="Gene3D" id="1.10.3380.30">
    <property type="match status" value="1"/>
</dbReference>
<feature type="domain" description="ATP-dependent RNA helicase Ski2/MTR4 C-terminal" evidence="5">
    <location>
        <begin position="89"/>
        <end position="281"/>
    </location>
</feature>
<dbReference type="PANTHER" id="PTHR12131">
    <property type="entry name" value="ATP-DEPENDENT RNA AND DNA HELICASE"/>
    <property type="match status" value="1"/>
</dbReference>
<dbReference type="InterPro" id="IPR050699">
    <property type="entry name" value="RNA-DNA_Helicase"/>
</dbReference>
<dbReference type="InterPro" id="IPR012961">
    <property type="entry name" value="Ski2/MTR4_C"/>
</dbReference>
<dbReference type="PANTHER" id="PTHR12131:SF1">
    <property type="entry name" value="ATP-DEPENDENT RNA HELICASE SUPV3L1, MITOCHONDRIAL-RELATED"/>
    <property type="match status" value="1"/>
</dbReference>
<organism evidence="6 7">
    <name type="scientific">Vavraia culicis (isolate floridensis)</name>
    <name type="common">Microsporidian parasite</name>
    <dbReference type="NCBI Taxonomy" id="948595"/>
    <lineage>
        <taxon>Eukaryota</taxon>
        <taxon>Fungi</taxon>
        <taxon>Fungi incertae sedis</taxon>
        <taxon>Microsporidia</taxon>
        <taxon>Pleistophoridae</taxon>
        <taxon>Vavraia</taxon>
    </lineage>
</organism>
<dbReference type="GO" id="GO:0004386">
    <property type="term" value="F:helicase activity"/>
    <property type="evidence" value="ECO:0007669"/>
    <property type="project" value="UniProtKB-KW"/>
</dbReference>
<dbReference type="EMBL" id="GL877462">
    <property type="protein sequence ID" value="ELA46121.2"/>
    <property type="molecule type" value="Genomic_DNA"/>
</dbReference>
<keyword evidence="7" id="KW-1185">Reference proteome</keyword>
<name>L2GR41_VAVCU</name>
<dbReference type="AlphaFoldDB" id="L2GR41"/>
<reference evidence="7" key="1">
    <citation type="submission" date="2011-03" db="EMBL/GenBank/DDBJ databases">
        <title>The genome sequence of Vavraia culicis strain floridensis.</title>
        <authorList>
            <consortium name="The Broad Institute Genome Sequencing Platform"/>
            <person name="Cuomo C."/>
            <person name="Becnel J."/>
            <person name="Sanscrainte N."/>
            <person name="Young S.K."/>
            <person name="Zeng Q."/>
            <person name="Gargeya S."/>
            <person name="Fitzgerald M."/>
            <person name="Haas B."/>
            <person name="Abouelleil A."/>
            <person name="Alvarado L."/>
            <person name="Arachchi H.M."/>
            <person name="Berlin A."/>
            <person name="Chapman S.B."/>
            <person name="Gearin G."/>
            <person name="Goldberg J."/>
            <person name="Griggs A."/>
            <person name="Gujja S."/>
            <person name="Hansen M."/>
            <person name="Heiman D."/>
            <person name="Howarth C."/>
            <person name="Larimer J."/>
            <person name="Lui A."/>
            <person name="MacDonald P.J.P."/>
            <person name="McCowen C."/>
            <person name="Montmayeur A."/>
            <person name="Murphy C."/>
            <person name="Neiman D."/>
            <person name="Pearson M."/>
            <person name="Priest M."/>
            <person name="Roberts A."/>
            <person name="Saif S."/>
            <person name="Shea T."/>
            <person name="Sisk P."/>
            <person name="Stolte C."/>
            <person name="Sykes S."/>
            <person name="Wortman J."/>
            <person name="Nusbaum C."/>
            <person name="Birren B."/>
        </authorList>
    </citation>
    <scope>NUCLEOTIDE SEQUENCE [LARGE SCALE GENOMIC DNA]</scope>
    <source>
        <strain evidence="7">floridensis</strain>
    </source>
</reference>
<dbReference type="SMART" id="SM01142">
    <property type="entry name" value="DSHCT"/>
    <property type="match status" value="1"/>
</dbReference>
<evidence type="ECO:0000313" key="6">
    <source>
        <dbReference type="EMBL" id="ELA46121.2"/>
    </source>
</evidence>